<dbReference type="Proteomes" id="UP001501147">
    <property type="component" value="Unassembled WGS sequence"/>
</dbReference>
<dbReference type="Pfam" id="PF01636">
    <property type="entry name" value="APH"/>
    <property type="match status" value="1"/>
</dbReference>
<dbReference type="InterPro" id="IPR002575">
    <property type="entry name" value="Aminoglycoside_PTrfase"/>
</dbReference>
<feature type="domain" description="Aminoglycoside phosphotransferase" evidence="1">
    <location>
        <begin position="82"/>
        <end position="307"/>
    </location>
</feature>
<dbReference type="RefSeq" id="WP_345616046.1">
    <property type="nucleotide sequence ID" value="NZ_BAABJV010000023.1"/>
</dbReference>
<evidence type="ECO:0000313" key="3">
    <source>
        <dbReference type="Proteomes" id="UP001501147"/>
    </source>
</evidence>
<organism evidence="2 3">
    <name type="scientific">Streptomyces sanyensis</name>
    <dbReference type="NCBI Taxonomy" id="568869"/>
    <lineage>
        <taxon>Bacteria</taxon>
        <taxon>Bacillati</taxon>
        <taxon>Actinomycetota</taxon>
        <taxon>Actinomycetes</taxon>
        <taxon>Kitasatosporales</taxon>
        <taxon>Streptomycetaceae</taxon>
        <taxon>Streptomyces</taxon>
    </lineage>
</organism>
<evidence type="ECO:0000313" key="2">
    <source>
        <dbReference type="EMBL" id="GAA4794151.1"/>
    </source>
</evidence>
<dbReference type="SUPFAM" id="SSF56112">
    <property type="entry name" value="Protein kinase-like (PK-like)"/>
    <property type="match status" value="1"/>
</dbReference>
<reference evidence="3" key="1">
    <citation type="journal article" date="2019" name="Int. J. Syst. Evol. Microbiol.">
        <title>The Global Catalogue of Microorganisms (GCM) 10K type strain sequencing project: providing services to taxonomists for standard genome sequencing and annotation.</title>
        <authorList>
            <consortium name="The Broad Institute Genomics Platform"/>
            <consortium name="The Broad Institute Genome Sequencing Center for Infectious Disease"/>
            <person name="Wu L."/>
            <person name="Ma J."/>
        </authorList>
    </citation>
    <scope>NUCLEOTIDE SEQUENCE [LARGE SCALE GENOMIC DNA]</scope>
    <source>
        <strain evidence="3">JCM 18324</strain>
    </source>
</reference>
<dbReference type="InterPro" id="IPR011009">
    <property type="entry name" value="Kinase-like_dom_sf"/>
</dbReference>
<accession>A0ABP9BHA7</accession>
<gene>
    <name evidence="2" type="ORF">GCM10023329_53410</name>
</gene>
<proteinExistence type="predicted"/>
<sequence>MSSARIGHGRTLATEVVGPVDPTGHRFAHAPWDPLLGLLPLRSPRLLGGPTDRLAARRLTRGLGPCRVGVVPRRRFESGLLVFTLRTPGASAVVKRARDARAAAVLVREWEVLGALLADPRLAPWRALLPRALGPRPRAPVPVLAQERLPGSPWAGPGRGGPPPGADPVLDAVLDLLAAVRRATGRPVPAADRGASWTAEPLGLLASEVRWCRSGAGAEGLAALRLRLHRALRGAVLTEGWTHTDLHPGNVLLDGRRAVTGLVDWGGALPAGPAELDACTAVLTVRSARDGRPLGRLVADALRPPGLPAADRALLVRKGAAPDGGGGDPALLPLLAWLWHVAGNVRKAPGYGRSTWWTAGTVAPVLREAARWARGS</sequence>
<evidence type="ECO:0000259" key="1">
    <source>
        <dbReference type="Pfam" id="PF01636"/>
    </source>
</evidence>
<name>A0ABP9BHA7_9ACTN</name>
<dbReference type="EMBL" id="BAABJV010000023">
    <property type="protein sequence ID" value="GAA4794151.1"/>
    <property type="molecule type" value="Genomic_DNA"/>
</dbReference>
<dbReference type="Gene3D" id="3.90.1200.10">
    <property type="match status" value="1"/>
</dbReference>
<comment type="caution">
    <text evidence="2">The sequence shown here is derived from an EMBL/GenBank/DDBJ whole genome shotgun (WGS) entry which is preliminary data.</text>
</comment>
<keyword evidence="3" id="KW-1185">Reference proteome</keyword>
<protein>
    <recommendedName>
        <fullName evidence="1">Aminoglycoside phosphotransferase domain-containing protein</fullName>
    </recommendedName>
</protein>